<evidence type="ECO:0000259" key="4">
    <source>
        <dbReference type="Pfam" id="PF00535"/>
    </source>
</evidence>
<dbReference type="SUPFAM" id="SSF53448">
    <property type="entry name" value="Nucleotide-diphospho-sugar transferases"/>
    <property type="match status" value="1"/>
</dbReference>
<keyword evidence="6" id="KW-1185">Reference proteome</keyword>
<dbReference type="PANTHER" id="PTHR43179">
    <property type="entry name" value="RHAMNOSYLTRANSFERASE WBBL"/>
    <property type="match status" value="1"/>
</dbReference>
<dbReference type="InterPro" id="IPR029044">
    <property type="entry name" value="Nucleotide-diphossugar_trans"/>
</dbReference>
<evidence type="ECO:0000313" key="5">
    <source>
        <dbReference type="EMBL" id="RZS67195.1"/>
    </source>
</evidence>
<dbReference type="Pfam" id="PF00535">
    <property type="entry name" value="Glycos_transf_2"/>
    <property type="match status" value="1"/>
</dbReference>
<name>A0A4Q7MG09_9BACT</name>
<accession>A0A4Q7MG09</accession>
<proteinExistence type="inferred from homology"/>
<keyword evidence="2" id="KW-0328">Glycosyltransferase</keyword>
<dbReference type="InterPro" id="IPR001173">
    <property type="entry name" value="Glyco_trans_2-like"/>
</dbReference>
<dbReference type="EMBL" id="SGXA01000004">
    <property type="protein sequence ID" value="RZS67195.1"/>
    <property type="molecule type" value="Genomic_DNA"/>
</dbReference>
<gene>
    <name evidence="5" type="ORF">EV199_5581</name>
</gene>
<keyword evidence="3 5" id="KW-0808">Transferase</keyword>
<dbReference type="RefSeq" id="WP_130544058.1">
    <property type="nucleotide sequence ID" value="NZ_CP042431.1"/>
</dbReference>
<evidence type="ECO:0000256" key="1">
    <source>
        <dbReference type="ARBA" id="ARBA00006739"/>
    </source>
</evidence>
<dbReference type="Proteomes" id="UP000293874">
    <property type="component" value="Unassembled WGS sequence"/>
</dbReference>
<comment type="caution">
    <text evidence="5">The sequence shown here is derived from an EMBL/GenBank/DDBJ whole genome shotgun (WGS) entry which is preliminary data.</text>
</comment>
<dbReference type="Gene3D" id="3.90.550.10">
    <property type="entry name" value="Spore Coat Polysaccharide Biosynthesis Protein SpsA, Chain A"/>
    <property type="match status" value="1"/>
</dbReference>
<dbReference type="GO" id="GO:0016757">
    <property type="term" value="F:glycosyltransferase activity"/>
    <property type="evidence" value="ECO:0007669"/>
    <property type="project" value="UniProtKB-KW"/>
</dbReference>
<protein>
    <submittedName>
        <fullName evidence="5">GT2 family glycosyltransferase</fullName>
    </submittedName>
</protein>
<comment type="similarity">
    <text evidence="1">Belongs to the glycosyltransferase 2 family.</text>
</comment>
<evidence type="ECO:0000313" key="6">
    <source>
        <dbReference type="Proteomes" id="UP000293874"/>
    </source>
</evidence>
<evidence type="ECO:0000256" key="3">
    <source>
        <dbReference type="ARBA" id="ARBA00022679"/>
    </source>
</evidence>
<dbReference type="AlphaFoldDB" id="A0A4Q7MG09"/>
<dbReference type="PANTHER" id="PTHR43179:SF12">
    <property type="entry name" value="GALACTOFURANOSYLTRANSFERASE GLFT2"/>
    <property type="match status" value="1"/>
</dbReference>
<feature type="domain" description="Glycosyltransferase 2-like" evidence="4">
    <location>
        <begin position="8"/>
        <end position="120"/>
    </location>
</feature>
<dbReference type="OrthoDB" id="8936324at2"/>
<organism evidence="5 6">
    <name type="scientific">Pseudobacter ginsenosidimutans</name>
    <dbReference type="NCBI Taxonomy" id="661488"/>
    <lineage>
        <taxon>Bacteria</taxon>
        <taxon>Pseudomonadati</taxon>
        <taxon>Bacteroidota</taxon>
        <taxon>Chitinophagia</taxon>
        <taxon>Chitinophagales</taxon>
        <taxon>Chitinophagaceae</taxon>
        <taxon>Pseudobacter</taxon>
    </lineage>
</organism>
<sequence>MNHSTRFSILIPTWNNLAYLRCCVESIRKNSIIPHEIIVHVNDGSDGTLEWVKQQPDIKFNHSDTNIGICLAMNLARPLATADYILYINDDMYTCPGWDTELMKEIQQIGHKNFLLSGTLIEPDSHNVCTISKDYGKDISSFREEELLRTFKDLPMKDWQGTTWPPNIMHKDLWDMIGGYSIEFSPGFYSDPDLCMKLWLLGVRIFKGVAASRVYHFGTKSTGRVVANNGYRTFLRKWGITPSTFTEYYLKRGKAYDGLLTEPQIPGKVKFKNFIKKLGQLS</sequence>
<reference evidence="5 6" key="1">
    <citation type="submission" date="2019-02" db="EMBL/GenBank/DDBJ databases">
        <title>Genomic Encyclopedia of Type Strains, Phase IV (KMG-IV): sequencing the most valuable type-strain genomes for metagenomic binning, comparative biology and taxonomic classification.</title>
        <authorList>
            <person name="Goeker M."/>
        </authorList>
    </citation>
    <scope>NUCLEOTIDE SEQUENCE [LARGE SCALE GENOMIC DNA]</scope>
    <source>
        <strain evidence="5 6">DSM 18116</strain>
    </source>
</reference>
<evidence type="ECO:0000256" key="2">
    <source>
        <dbReference type="ARBA" id="ARBA00022676"/>
    </source>
</evidence>